<evidence type="ECO:0000259" key="1">
    <source>
        <dbReference type="SMART" id="SM00897"/>
    </source>
</evidence>
<name>A0A368NA62_9EURY</name>
<gene>
    <name evidence="3" type="ORF">DU504_08960</name>
</gene>
<accession>A0A368NA62</accession>
<evidence type="ECO:0000313" key="4">
    <source>
        <dbReference type="Proteomes" id="UP000252189"/>
    </source>
</evidence>
<dbReference type="AlphaFoldDB" id="A0A368NA62"/>
<keyword evidence="3" id="KW-0418">Kinase</keyword>
<evidence type="ECO:0000313" key="3">
    <source>
        <dbReference type="EMBL" id="RCU47418.1"/>
    </source>
</evidence>
<dbReference type="EMBL" id="QPHM01000001">
    <property type="protein sequence ID" value="RCU47418.1"/>
    <property type="molecule type" value="Genomic_DNA"/>
</dbReference>
<feature type="domain" description="FIST C-domain" evidence="2">
    <location>
        <begin position="209"/>
        <end position="347"/>
    </location>
</feature>
<reference evidence="3 4" key="1">
    <citation type="submission" date="2018-07" db="EMBL/GenBank/DDBJ databases">
        <title>Genome sequences of Haloplanus salinus JCM 18368T.</title>
        <authorList>
            <person name="Kim Y.B."/>
            <person name="Roh S.W."/>
        </authorList>
    </citation>
    <scope>NUCLEOTIDE SEQUENCE [LARGE SCALE GENOMIC DNA]</scope>
    <source>
        <strain evidence="3 4">JCM 18368</strain>
    </source>
</reference>
<dbReference type="PANTHER" id="PTHR40252">
    <property type="entry name" value="BLR0328 PROTEIN"/>
    <property type="match status" value="1"/>
</dbReference>
<dbReference type="PANTHER" id="PTHR40252:SF2">
    <property type="entry name" value="BLR0328 PROTEIN"/>
    <property type="match status" value="1"/>
</dbReference>
<dbReference type="Pfam" id="PF08495">
    <property type="entry name" value="FIST"/>
    <property type="match status" value="1"/>
</dbReference>
<dbReference type="InterPro" id="IPR013702">
    <property type="entry name" value="FIST_domain_N"/>
</dbReference>
<protein>
    <submittedName>
        <fullName evidence="3">Histidine kinase</fullName>
    </submittedName>
</protein>
<sequence>MYHAYADTPESIRSTVRDMASRDGVVGVFLCVTPADGIVDWLDPFLRRLDVTVFGALFPEVIYDGENRSHGAVVCGLLSEPHVTTIPELSAPDRDYAAHLDAELPLEGYETAFVFADAYSANIQQCIESLFRTYGVELNYIGGGAGALEMEQRPCLFTNEGVIEDSAVLAAIEAPMTLGVKHGWREIAGPFRVTDTDGTTLWGLDGRPAFSVYRSVVEGHTETELTAADFFETAKAYPFGVARLDGEQIVRDPFEVTEGDGLNCFGNIPEGEFVHILEGEPESLINAARDAGREAREPDTPAEGLFFFDCISRVLYLEDQFERELSAVEVDDTSMVGALTIGEIANDGYGHLDYYNKTAVIGAVEDI</sequence>
<keyword evidence="4" id="KW-1185">Reference proteome</keyword>
<dbReference type="Proteomes" id="UP000252189">
    <property type="component" value="Unassembled WGS sequence"/>
</dbReference>
<organism evidence="3 4">
    <name type="scientific">Haloplanus salinus</name>
    <dbReference type="NCBI Taxonomy" id="1126245"/>
    <lineage>
        <taxon>Archaea</taxon>
        <taxon>Methanobacteriati</taxon>
        <taxon>Methanobacteriota</taxon>
        <taxon>Stenosarchaea group</taxon>
        <taxon>Halobacteria</taxon>
        <taxon>Halobacteriales</taxon>
        <taxon>Haloferacaceae</taxon>
        <taxon>Haloplanus</taxon>
    </lineage>
</organism>
<dbReference type="SMART" id="SM00897">
    <property type="entry name" value="FIST"/>
    <property type="match status" value="1"/>
</dbReference>
<proteinExistence type="predicted"/>
<dbReference type="GO" id="GO:0016301">
    <property type="term" value="F:kinase activity"/>
    <property type="evidence" value="ECO:0007669"/>
    <property type="project" value="UniProtKB-KW"/>
</dbReference>
<keyword evidence="3" id="KW-0808">Transferase</keyword>
<comment type="caution">
    <text evidence="3">The sequence shown here is derived from an EMBL/GenBank/DDBJ whole genome shotgun (WGS) entry which is preliminary data.</text>
</comment>
<dbReference type="Pfam" id="PF10442">
    <property type="entry name" value="FIST_C"/>
    <property type="match status" value="1"/>
</dbReference>
<dbReference type="InterPro" id="IPR019494">
    <property type="entry name" value="FIST_C"/>
</dbReference>
<dbReference type="SMART" id="SM01204">
    <property type="entry name" value="FIST_C"/>
    <property type="match status" value="1"/>
</dbReference>
<evidence type="ECO:0000259" key="2">
    <source>
        <dbReference type="SMART" id="SM01204"/>
    </source>
</evidence>
<feature type="domain" description="FIST" evidence="1">
    <location>
        <begin position="24"/>
        <end position="208"/>
    </location>
</feature>